<proteinExistence type="predicted"/>
<dbReference type="Proteomes" id="UP000717328">
    <property type="component" value="Unassembled WGS sequence"/>
</dbReference>
<reference evidence="1" key="1">
    <citation type="submission" date="2021-02" db="EMBL/GenBank/DDBJ databases">
        <authorList>
            <person name="Nieuwenhuis M."/>
            <person name="Van De Peppel L.J.J."/>
        </authorList>
    </citation>
    <scope>NUCLEOTIDE SEQUENCE</scope>
    <source>
        <strain evidence="1">D49</strain>
    </source>
</reference>
<gene>
    <name evidence="1" type="ORF">H0H81_000584</name>
</gene>
<dbReference type="EMBL" id="JABCKI010005768">
    <property type="protein sequence ID" value="KAG5638341.1"/>
    <property type="molecule type" value="Genomic_DNA"/>
</dbReference>
<evidence type="ECO:0000313" key="2">
    <source>
        <dbReference type="Proteomes" id="UP000717328"/>
    </source>
</evidence>
<protein>
    <submittedName>
        <fullName evidence="1">Uncharacterized protein</fullName>
    </submittedName>
</protein>
<dbReference type="AlphaFoldDB" id="A0A9P7K809"/>
<name>A0A9P7K809_9AGAR</name>
<accession>A0A9P7K809</accession>
<dbReference type="OrthoDB" id="10019231at2759"/>
<keyword evidence="2" id="KW-1185">Reference proteome</keyword>
<organism evidence="1 2">
    <name type="scientific">Sphagnurus paluster</name>
    <dbReference type="NCBI Taxonomy" id="117069"/>
    <lineage>
        <taxon>Eukaryota</taxon>
        <taxon>Fungi</taxon>
        <taxon>Dikarya</taxon>
        <taxon>Basidiomycota</taxon>
        <taxon>Agaricomycotina</taxon>
        <taxon>Agaricomycetes</taxon>
        <taxon>Agaricomycetidae</taxon>
        <taxon>Agaricales</taxon>
        <taxon>Tricholomatineae</taxon>
        <taxon>Lyophyllaceae</taxon>
        <taxon>Sphagnurus</taxon>
    </lineage>
</organism>
<reference evidence="1" key="2">
    <citation type="submission" date="2021-10" db="EMBL/GenBank/DDBJ databases">
        <title>Phylogenomics reveals ancestral predisposition of the termite-cultivated fungus Termitomyces towards a domesticated lifestyle.</title>
        <authorList>
            <person name="Auxier B."/>
            <person name="Grum-Grzhimaylo A."/>
            <person name="Cardenas M.E."/>
            <person name="Lodge J.D."/>
            <person name="Laessoe T."/>
            <person name="Pedersen O."/>
            <person name="Smith M.E."/>
            <person name="Kuyper T.W."/>
            <person name="Franco-Molano E.A."/>
            <person name="Baroni T.J."/>
            <person name="Aanen D.K."/>
        </authorList>
    </citation>
    <scope>NUCLEOTIDE SEQUENCE</scope>
    <source>
        <strain evidence="1">D49</strain>
    </source>
</reference>
<comment type="caution">
    <text evidence="1">The sequence shown here is derived from an EMBL/GenBank/DDBJ whole genome shotgun (WGS) entry which is preliminary data.</text>
</comment>
<sequence>MSCPDCTTGGLLPGEPTGSFSTQGAYLALAPAAKASSKRAIVFVTDGFGLPLRNCKVMADEIAKELDCDVWVPDYFQGRPLVDVDSLLLPDRAGVKMSLFQWLKFILKTIPKVPAFLHSRPSVADARLARVRNYNLIHCRPIR</sequence>
<evidence type="ECO:0000313" key="1">
    <source>
        <dbReference type="EMBL" id="KAG5638341.1"/>
    </source>
</evidence>